<sequence>MPHWLNSTLIRSLVFMRVYSLGKLTTAVMTVMANTSAMGYCPRRDSLRYLHQRMLHLMKMVATTPPSTPSSTNGKSSKNSQGKSYST</sequence>
<feature type="compositionally biased region" description="Low complexity" evidence="1">
    <location>
        <begin position="63"/>
        <end position="87"/>
    </location>
</feature>
<evidence type="ECO:0000256" key="1">
    <source>
        <dbReference type="SAM" id="MobiDB-lite"/>
    </source>
</evidence>
<evidence type="ECO:0000313" key="2">
    <source>
        <dbReference type="EMBL" id="MXU85630.1"/>
    </source>
</evidence>
<protein>
    <submittedName>
        <fullName evidence="2">Putative secreted protein</fullName>
    </submittedName>
</protein>
<dbReference type="EMBL" id="GIFC01003547">
    <property type="protein sequence ID" value="MXU85630.1"/>
    <property type="molecule type" value="Transcribed_RNA"/>
</dbReference>
<feature type="region of interest" description="Disordered" evidence="1">
    <location>
        <begin position="61"/>
        <end position="87"/>
    </location>
</feature>
<dbReference type="AlphaFoldDB" id="A0A6B0UAI4"/>
<proteinExistence type="predicted"/>
<reference evidence="2" key="1">
    <citation type="submission" date="2019-12" db="EMBL/GenBank/DDBJ databases">
        <title>An insight into the sialome of adult female Ixodes ricinus ticks feeding for 6 days.</title>
        <authorList>
            <person name="Perner J."/>
            <person name="Ribeiro J.M.C."/>
        </authorList>
    </citation>
    <scope>NUCLEOTIDE SEQUENCE</scope>
    <source>
        <strain evidence="2">Semi-engorged</strain>
        <tissue evidence="2">Salivary glands</tissue>
    </source>
</reference>
<organism evidence="2">
    <name type="scientific">Ixodes ricinus</name>
    <name type="common">Common tick</name>
    <name type="synonym">Acarus ricinus</name>
    <dbReference type="NCBI Taxonomy" id="34613"/>
    <lineage>
        <taxon>Eukaryota</taxon>
        <taxon>Metazoa</taxon>
        <taxon>Ecdysozoa</taxon>
        <taxon>Arthropoda</taxon>
        <taxon>Chelicerata</taxon>
        <taxon>Arachnida</taxon>
        <taxon>Acari</taxon>
        <taxon>Parasitiformes</taxon>
        <taxon>Ixodida</taxon>
        <taxon>Ixodoidea</taxon>
        <taxon>Ixodidae</taxon>
        <taxon>Ixodinae</taxon>
        <taxon>Ixodes</taxon>
    </lineage>
</organism>
<name>A0A6B0UAI4_IXORI</name>
<accession>A0A6B0UAI4</accession>